<dbReference type="EMBL" id="HACG01035294">
    <property type="protein sequence ID" value="CEK82159.1"/>
    <property type="molecule type" value="Transcribed_RNA"/>
</dbReference>
<protein>
    <submittedName>
        <fullName evidence="1">Uncharacterized protein</fullName>
    </submittedName>
</protein>
<feature type="non-terminal residue" evidence="1">
    <location>
        <position position="51"/>
    </location>
</feature>
<name>A0A0B7AM88_9EUPU</name>
<evidence type="ECO:0000313" key="1">
    <source>
        <dbReference type="EMBL" id="CEK82159.1"/>
    </source>
</evidence>
<proteinExistence type="predicted"/>
<dbReference type="AlphaFoldDB" id="A0A0B7AM88"/>
<organism evidence="1">
    <name type="scientific">Arion vulgaris</name>
    <dbReference type="NCBI Taxonomy" id="1028688"/>
    <lineage>
        <taxon>Eukaryota</taxon>
        <taxon>Metazoa</taxon>
        <taxon>Spiralia</taxon>
        <taxon>Lophotrochozoa</taxon>
        <taxon>Mollusca</taxon>
        <taxon>Gastropoda</taxon>
        <taxon>Heterobranchia</taxon>
        <taxon>Euthyneura</taxon>
        <taxon>Panpulmonata</taxon>
        <taxon>Eupulmonata</taxon>
        <taxon>Stylommatophora</taxon>
        <taxon>Helicina</taxon>
        <taxon>Arionoidea</taxon>
        <taxon>Arionidae</taxon>
        <taxon>Arion</taxon>
    </lineage>
</organism>
<gene>
    <name evidence="1" type="primary">ORF129916</name>
</gene>
<accession>A0A0B7AM88</accession>
<sequence length="51" mass="5982">MGNTWNIGSKVMSLMEYSFIVDVSDWTTVPPVCCRVFQWEQRLVTYKTCCK</sequence>
<reference evidence="1" key="1">
    <citation type="submission" date="2014-12" db="EMBL/GenBank/DDBJ databases">
        <title>Insight into the proteome of Arion vulgaris.</title>
        <authorList>
            <person name="Aradska J."/>
            <person name="Bulat T."/>
            <person name="Smidak R."/>
            <person name="Sarate P."/>
            <person name="Gangsoo J."/>
            <person name="Sialana F."/>
            <person name="Bilban M."/>
            <person name="Lubec G."/>
        </authorList>
    </citation>
    <scope>NUCLEOTIDE SEQUENCE</scope>
    <source>
        <tissue evidence="1">Skin</tissue>
    </source>
</reference>